<evidence type="ECO:0000259" key="1">
    <source>
        <dbReference type="Pfam" id="PF13614"/>
    </source>
</evidence>
<dbReference type="OrthoDB" id="69313at2"/>
<feature type="domain" description="AAA" evidence="1">
    <location>
        <begin position="69"/>
        <end position="240"/>
    </location>
</feature>
<dbReference type="AlphaFoldDB" id="A0A344TTN0"/>
<dbReference type="InterPro" id="IPR025669">
    <property type="entry name" value="AAA_dom"/>
</dbReference>
<geneLocation type="plasmid" evidence="2 3">
    <name>unnamed6</name>
</geneLocation>
<dbReference type="CDD" id="cd02042">
    <property type="entry name" value="ParAB_family"/>
    <property type="match status" value="1"/>
</dbReference>
<proteinExistence type="predicted"/>
<sequence>MISQKEVENFLKHNPALTVSALEKEAGIPKGTIAQALAGSRNLAEKHLTALFPILTKYGYSSTLYEKARVISIINHKGGVGKTTTTSSLGEALARRGFKVLLIDLDPQGNLSQILGVENPEVQVAHALLNHAQPLPIIEISENLYLSPSDIELADAEIQLILSVGGDLRLKNKLQPLLTEFEYVLIDCPPSLNKLTISAMNASNSCLITLLPEMSAVKGLNSLLQRVMEVKTNLNSELKVDGIVFTMVKKNSVHDGIKENVKENVPIRVFKTEIKHLVDFQKSQILQRPIAKFADNSEAAKNYRDFCDEFIDYLQIVK</sequence>
<keyword evidence="2" id="KW-0614">Plasmid</keyword>
<evidence type="ECO:0000313" key="3">
    <source>
        <dbReference type="Proteomes" id="UP000251993"/>
    </source>
</evidence>
<dbReference type="InterPro" id="IPR027417">
    <property type="entry name" value="P-loop_NTPase"/>
</dbReference>
<dbReference type="RefSeq" id="WP_114070741.1">
    <property type="nucleotide sequence ID" value="NZ_CP030856.1"/>
</dbReference>
<dbReference type="SUPFAM" id="SSF52540">
    <property type="entry name" value="P-loop containing nucleoside triphosphate hydrolases"/>
    <property type="match status" value="1"/>
</dbReference>
<dbReference type="Proteomes" id="UP000251993">
    <property type="component" value="Plasmid unnamed6"/>
</dbReference>
<dbReference type="KEGG" id="run:DR864_29495"/>
<keyword evidence="3" id="KW-1185">Reference proteome</keyword>
<reference evidence="2 3" key="1">
    <citation type="submission" date="2018-07" db="EMBL/GenBank/DDBJ databases">
        <title>Genome sequencing of Runella.</title>
        <authorList>
            <person name="Baek M.-G."/>
            <person name="Yi H."/>
        </authorList>
    </citation>
    <scope>NUCLEOTIDE SEQUENCE [LARGE SCALE GENOMIC DNA]</scope>
    <source>
        <strain evidence="2 3">HYN0085</strain>
        <plasmid evidence="2 3">unnamed6</plasmid>
    </source>
</reference>
<dbReference type="FunFam" id="3.40.50.300:FF:000285">
    <property type="entry name" value="Sporulation initiation inhibitor Soj"/>
    <property type="match status" value="1"/>
</dbReference>
<organism evidence="2 3">
    <name type="scientific">Runella rosea</name>
    <dbReference type="NCBI Taxonomy" id="2259595"/>
    <lineage>
        <taxon>Bacteria</taxon>
        <taxon>Pseudomonadati</taxon>
        <taxon>Bacteroidota</taxon>
        <taxon>Cytophagia</taxon>
        <taxon>Cytophagales</taxon>
        <taxon>Spirosomataceae</taxon>
        <taxon>Runella</taxon>
    </lineage>
</organism>
<dbReference type="InterPro" id="IPR050678">
    <property type="entry name" value="DNA_Partitioning_ATPase"/>
</dbReference>
<gene>
    <name evidence="2" type="ORF">DR864_29495</name>
</gene>
<dbReference type="PANTHER" id="PTHR13696">
    <property type="entry name" value="P-LOOP CONTAINING NUCLEOSIDE TRIPHOSPHATE HYDROLASE"/>
    <property type="match status" value="1"/>
</dbReference>
<dbReference type="EMBL" id="CP030856">
    <property type="protein sequence ID" value="AXE22001.1"/>
    <property type="molecule type" value="Genomic_DNA"/>
</dbReference>
<dbReference type="PANTHER" id="PTHR13696:SF99">
    <property type="entry name" value="COBYRINIC ACID AC-DIAMIDE SYNTHASE"/>
    <property type="match status" value="1"/>
</dbReference>
<protein>
    <submittedName>
        <fullName evidence="2">ParA family protein</fullName>
    </submittedName>
</protein>
<evidence type="ECO:0000313" key="2">
    <source>
        <dbReference type="EMBL" id="AXE22001.1"/>
    </source>
</evidence>
<accession>A0A344TTN0</accession>
<dbReference type="Gene3D" id="3.40.50.300">
    <property type="entry name" value="P-loop containing nucleotide triphosphate hydrolases"/>
    <property type="match status" value="1"/>
</dbReference>
<dbReference type="Pfam" id="PF13614">
    <property type="entry name" value="AAA_31"/>
    <property type="match status" value="1"/>
</dbReference>
<name>A0A344TTN0_9BACT</name>